<name>A0ABU1IJY9_9BACL</name>
<keyword evidence="2" id="KW-1185">Reference proteome</keyword>
<dbReference type="InterPro" id="IPR003749">
    <property type="entry name" value="ThiS/MoaD-like"/>
</dbReference>
<evidence type="ECO:0000313" key="1">
    <source>
        <dbReference type="EMBL" id="MDR6225006.1"/>
    </source>
</evidence>
<dbReference type="RefSeq" id="WP_309863087.1">
    <property type="nucleotide sequence ID" value="NZ_JAVDQG010000002.1"/>
</dbReference>
<dbReference type="Gene3D" id="3.10.20.30">
    <property type="match status" value="1"/>
</dbReference>
<dbReference type="Proteomes" id="UP001185012">
    <property type="component" value="Unassembled WGS sequence"/>
</dbReference>
<protein>
    <submittedName>
        <fullName evidence="1">Sulfur carrier protein</fullName>
    </submittedName>
</protein>
<dbReference type="InterPro" id="IPR012675">
    <property type="entry name" value="Beta-grasp_dom_sf"/>
</dbReference>
<gene>
    <name evidence="1" type="ORF">JOE21_000997</name>
</gene>
<proteinExistence type="predicted"/>
<dbReference type="InterPro" id="IPR016155">
    <property type="entry name" value="Mopterin_synth/thiamin_S_b"/>
</dbReference>
<comment type="caution">
    <text evidence="1">The sequence shown here is derived from an EMBL/GenBank/DDBJ whole genome shotgun (WGS) entry which is preliminary data.</text>
</comment>
<dbReference type="NCBIfam" id="TIGR01683">
    <property type="entry name" value="thiS"/>
    <property type="match status" value="1"/>
</dbReference>
<organism evidence="1 2">
    <name type="scientific">Desmospora profundinema</name>
    <dbReference type="NCBI Taxonomy" id="1571184"/>
    <lineage>
        <taxon>Bacteria</taxon>
        <taxon>Bacillati</taxon>
        <taxon>Bacillota</taxon>
        <taxon>Bacilli</taxon>
        <taxon>Bacillales</taxon>
        <taxon>Thermoactinomycetaceae</taxon>
        <taxon>Desmospora</taxon>
    </lineage>
</organism>
<sequence>MTIEVNGQEMTVPDQIKTVEALLEHLELEMRIVVVEQNRRVLERDDHKHASLQEGDRLEIVQFVGGG</sequence>
<dbReference type="EMBL" id="JAVDQG010000002">
    <property type="protein sequence ID" value="MDR6225006.1"/>
    <property type="molecule type" value="Genomic_DNA"/>
</dbReference>
<dbReference type="Pfam" id="PF02597">
    <property type="entry name" value="ThiS"/>
    <property type="match status" value="1"/>
</dbReference>
<dbReference type="CDD" id="cd00565">
    <property type="entry name" value="Ubl_ThiS"/>
    <property type="match status" value="1"/>
</dbReference>
<dbReference type="InterPro" id="IPR010035">
    <property type="entry name" value="Thi_S"/>
</dbReference>
<accession>A0ABU1IJY9</accession>
<dbReference type="PANTHER" id="PTHR34472">
    <property type="entry name" value="SULFUR CARRIER PROTEIN THIS"/>
    <property type="match status" value="1"/>
</dbReference>
<evidence type="ECO:0000313" key="2">
    <source>
        <dbReference type="Proteomes" id="UP001185012"/>
    </source>
</evidence>
<dbReference type="SUPFAM" id="SSF54285">
    <property type="entry name" value="MoaD/ThiS"/>
    <property type="match status" value="1"/>
</dbReference>
<reference evidence="1 2" key="1">
    <citation type="submission" date="2023-07" db="EMBL/GenBank/DDBJ databases">
        <title>Genomic Encyclopedia of Type Strains, Phase IV (KMG-IV): sequencing the most valuable type-strain genomes for metagenomic binning, comparative biology and taxonomic classification.</title>
        <authorList>
            <person name="Goeker M."/>
        </authorList>
    </citation>
    <scope>NUCLEOTIDE SEQUENCE [LARGE SCALE GENOMIC DNA]</scope>
    <source>
        <strain evidence="1 2">DSM 45903</strain>
    </source>
</reference>
<dbReference type="PANTHER" id="PTHR34472:SF1">
    <property type="entry name" value="SULFUR CARRIER PROTEIN THIS"/>
    <property type="match status" value="1"/>
</dbReference>